<keyword evidence="7" id="KW-0029">Amino-acid transport</keyword>
<dbReference type="GO" id="GO:0006865">
    <property type="term" value="P:amino acid transport"/>
    <property type="evidence" value="ECO:0007669"/>
    <property type="project" value="UniProtKB-KW"/>
</dbReference>
<dbReference type="GO" id="GO:0043190">
    <property type="term" value="C:ATP-binding cassette (ABC) transporter complex"/>
    <property type="evidence" value="ECO:0007669"/>
    <property type="project" value="InterPro"/>
</dbReference>
<evidence type="ECO:0000256" key="10">
    <source>
        <dbReference type="SAM" id="Phobius"/>
    </source>
</evidence>
<dbReference type="GO" id="GO:0022857">
    <property type="term" value="F:transmembrane transporter activity"/>
    <property type="evidence" value="ECO:0007669"/>
    <property type="project" value="InterPro"/>
</dbReference>
<feature type="domain" description="ABC transmembrane type-1" evidence="11">
    <location>
        <begin position="18"/>
        <end position="93"/>
    </location>
</feature>
<evidence type="ECO:0000256" key="9">
    <source>
        <dbReference type="ARBA" id="ARBA00023136"/>
    </source>
</evidence>
<reference evidence="12 13" key="1">
    <citation type="submission" date="2018-06" db="EMBL/GenBank/DDBJ databases">
        <authorList>
            <consortium name="Pathogen Informatics"/>
            <person name="Doyle S."/>
        </authorList>
    </citation>
    <scope>NUCLEOTIDE SEQUENCE [LARGE SCALE GENOMIC DNA]</scope>
    <source>
        <strain evidence="12 13">NCTC10313</strain>
    </source>
</reference>
<dbReference type="NCBIfam" id="TIGR01726">
    <property type="entry name" value="HEQRo_perm_3TM"/>
    <property type="match status" value="1"/>
</dbReference>
<keyword evidence="4" id="KW-1003">Cell membrane</keyword>
<dbReference type="EMBL" id="UGLW01000003">
    <property type="protein sequence ID" value="STU61693.1"/>
    <property type="molecule type" value="Genomic_DNA"/>
</dbReference>
<evidence type="ECO:0000259" key="11">
    <source>
        <dbReference type="PROSITE" id="PS50928"/>
    </source>
</evidence>
<evidence type="ECO:0000313" key="12">
    <source>
        <dbReference type="EMBL" id="STU61693.1"/>
    </source>
</evidence>
<name>A0A377Z6W9_KLEPO</name>
<dbReference type="PROSITE" id="PS50928">
    <property type="entry name" value="ABC_TM1"/>
    <property type="match status" value="1"/>
</dbReference>
<feature type="transmembrane region" description="Helical" evidence="10">
    <location>
        <begin position="14"/>
        <end position="42"/>
    </location>
</feature>
<keyword evidence="9 10" id="KW-0472">Membrane</keyword>
<keyword evidence="6 10" id="KW-0812">Transmembrane</keyword>
<comment type="similarity">
    <text evidence="2">Belongs to the binding-protein-dependent transport system permease family. HisMQ subfamily.</text>
</comment>
<dbReference type="InterPro" id="IPR000515">
    <property type="entry name" value="MetI-like"/>
</dbReference>
<keyword evidence="3" id="KW-0813">Transport</keyword>
<dbReference type="PANTHER" id="PTHR30614:SF35">
    <property type="entry name" value="ABC TRANSPORTER PERMEASE PROTEIN"/>
    <property type="match status" value="1"/>
</dbReference>
<keyword evidence="5" id="KW-0997">Cell inner membrane</keyword>
<evidence type="ECO:0000256" key="7">
    <source>
        <dbReference type="ARBA" id="ARBA00022970"/>
    </source>
</evidence>
<evidence type="ECO:0000256" key="4">
    <source>
        <dbReference type="ARBA" id="ARBA00022475"/>
    </source>
</evidence>
<dbReference type="PANTHER" id="PTHR30614">
    <property type="entry name" value="MEMBRANE COMPONENT OF AMINO ACID ABC TRANSPORTER"/>
    <property type="match status" value="1"/>
</dbReference>
<evidence type="ECO:0000256" key="8">
    <source>
        <dbReference type="ARBA" id="ARBA00022989"/>
    </source>
</evidence>
<evidence type="ECO:0000256" key="5">
    <source>
        <dbReference type="ARBA" id="ARBA00022519"/>
    </source>
</evidence>
<feature type="transmembrane region" description="Helical" evidence="10">
    <location>
        <begin position="54"/>
        <end position="77"/>
    </location>
</feature>
<proteinExistence type="inferred from homology"/>
<dbReference type="AlphaFoldDB" id="A0A377Z6W9"/>
<dbReference type="InterPro" id="IPR043429">
    <property type="entry name" value="ArtM/GltK/GlnP/TcyL/YhdX-like"/>
</dbReference>
<protein>
    <submittedName>
        <fullName evidence="12">Amino acid ABC transporter</fullName>
    </submittedName>
</protein>
<gene>
    <name evidence="12" type="ORF">NCTC10313_02079</name>
</gene>
<evidence type="ECO:0000256" key="2">
    <source>
        <dbReference type="ARBA" id="ARBA00010072"/>
    </source>
</evidence>
<evidence type="ECO:0000313" key="13">
    <source>
        <dbReference type="Proteomes" id="UP000254487"/>
    </source>
</evidence>
<sequence length="93" mass="10606">MNQWGVIWSVRDSFIAGLFATLELFITAALAALIIGIALCYFSEYQKKVINRIIIGFVSLMRAIPFLILAYLLYYGLPQLGISMEPWTPVYWP</sequence>
<evidence type="ECO:0000256" key="3">
    <source>
        <dbReference type="ARBA" id="ARBA00022448"/>
    </source>
</evidence>
<evidence type="ECO:0000256" key="1">
    <source>
        <dbReference type="ARBA" id="ARBA00004429"/>
    </source>
</evidence>
<organism evidence="12 13">
    <name type="scientific">Klebsiella pneumoniae subsp. ozaenae</name>
    <dbReference type="NCBI Taxonomy" id="574"/>
    <lineage>
        <taxon>Bacteria</taxon>
        <taxon>Pseudomonadati</taxon>
        <taxon>Pseudomonadota</taxon>
        <taxon>Gammaproteobacteria</taxon>
        <taxon>Enterobacterales</taxon>
        <taxon>Enterobacteriaceae</taxon>
        <taxon>Klebsiella/Raoultella group</taxon>
        <taxon>Klebsiella</taxon>
        <taxon>Klebsiella pneumoniae complex</taxon>
    </lineage>
</organism>
<dbReference type="Proteomes" id="UP000254487">
    <property type="component" value="Unassembled WGS sequence"/>
</dbReference>
<dbReference type="STRING" id="1218098.GCA_001598715_03066"/>
<dbReference type="InterPro" id="IPR010065">
    <property type="entry name" value="AA_ABC_transptr_permease_3TM"/>
</dbReference>
<dbReference type="InterPro" id="IPR035906">
    <property type="entry name" value="MetI-like_sf"/>
</dbReference>
<evidence type="ECO:0000256" key="6">
    <source>
        <dbReference type="ARBA" id="ARBA00022692"/>
    </source>
</evidence>
<comment type="subcellular location">
    <subcellularLocation>
        <location evidence="1">Cell inner membrane</location>
        <topology evidence="1">Multi-pass membrane protein</topology>
    </subcellularLocation>
</comment>
<keyword evidence="8 10" id="KW-1133">Transmembrane helix</keyword>
<accession>A0A377Z6W9</accession>
<dbReference type="SUPFAM" id="SSF161098">
    <property type="entry name" value="MetI-like"/>
    <property type="match status" value="1"/>
</dbReference>
<dbReference type="Gene3D" id="1.10.3720.10">
    <property type="entry name" value="MetI-like"/>
    <property type="match status" value="1"/>
</dbReference>